<dbReference type="PANTHER" id="PTHR45735:SF2">
    <property type="entry name" value="CLEAVAGE STIMULATION FACTOR SUBUNIT 2"/>
    <property type="match status" value="1"/>
</dbReference>
<dbReference type="AlphaFoldDB" id="A0AAD9GK54"/>
<dbReference type="InterPro" id="IPR012677">
    <property type="entry name" value="Nucleotide-bd_a/b_plait_sf"/>
</dbReference>
<evidence type="ECO:0000259" key="3">
    <source>
        <dbReference type="PROSITE" id="PS50102"/>
    </source>
</evidence>
<reference evidence="4" key="2">
    <citation type="submission" date="2021-05" db="EMBL/GenBank/DDBJ databases">
        <authorList>
            <person name="Pain A."/>
        </authorList>
    </citation>
    <scope>NUCLEOTIDE SEQUENCE</scope>
    <source>
        <strain evidence="4">1802A</strain>
    </source>
</reference>
<evidence type="ECO:0000256" key="1">
    <source>
        <dbReference type="PROSITE-ProRule" id="PRU00176"/>
    </source>
</evidence>
<dbReference type="Proteomes" id="UP001195914">
    <property type="component" value="Unassembled WGS sequence"/>
</dbReference>
<proteinExistence type="predicted"/>
<dbReference type="Gene3D" id="3.30.70.330">
    <property type="match status" value="1"/>
</dbReference>
<feature type="compositionally biased region" description="Polar residues" evidence="2">
    <location>
        <begin position="112"/>
        <end position="121"/>
    </location>
</feature>
<feature type="compositionally biased region" description="Basic and acidic residues" evidence="2">
    <location>
        <begin position="157"/>
        <end position="167"/>
    </location>
</feature>
<evidence type="ECO:0000256" key="2">
    <source>
        <dbReference type="SAM" id="MobiDB-lite"/>
    </source>
</evidence>
<feature type="domain" description="RRM" evidence="3">
    <location>
        <begin position="8"/>
        <end position="86"/>
    </location>
</feature>
<dbReference type="GO" id="GO:0003729">
    <property type="term" value="F:mRNA binding"/>
    <property type="evidence" value="ECO:0007669"/>
    <property type="project" value="TreeGrafter"/>
</dbReference>
<evidence type="ECO:0000313" key="4">
    <source>
        <dbReference type="EMBL" id="KAK1939763.1"/>
    </source>
</evidence>
<dbReference type="PANTHER" id="PTHR45735">
    <property type="entry name" value="CLEAVAGE STIMULATION FACTOR SUBUNIT 2"/>
    <property type="match status" value="1"/>
</dbReference>
<dbReference type="InterPro" id="IPR000504">
    <property type="entry name" value="RRM_dom"/>
</dbReference>
<dbReference type="InterPro" id="IPR035979">
    <property type="entry name" value="RBD_domain_sf"/>
</dbReference>
<gene>
    <name evidence="4" type="ORF">X943_003074</name>
</gene>
<dbReference type="EMBL" id="JAHBMH010000007">
    <property type="protein sequence ID" value="KAK1939763.1"/>
    <property type="molecule type" value="Genomic_DNA"/>
</dbReference>
<keyword evidence="5" id="KW-1185">Reference proteome</keyword>
<organism evidence="4 5">
    <name type="scientific">Babesia divergens</name>
    <dbReference type="NCBI Taxonomy" id="32595"/>
    <lineage>
        <taxon>Eukaryota</taxon>
        <taxon>Sar</taxon>
        <taxon>Alveolata</taxon>
        <taxon>Apicomplexa</taxon>
        <taxon>Aconoidasida</taxon>
        <taxon>Piroplasmida</taxon>
        <taxon>Babesiidae</taxon>
        <taxon>Babesia</taxon>
    </lineage>
</organism>
<comment type="caution">
    <text evidence="4">The sequence shown here is derived from an EMBL/GenBank/DDBJ whole genome shotgun (WGS) entry which is preliminary data.</text>
</comment>
<keyword evidence="1" id="KW-0694">RNA-binding</keyword>
<dbReference type="SUPFAM" id="SSF54928">
    <property type="entry name" value="RNA-binding domain, RBD"/>
    <property type="match status" value="1"/>
</dbReference>
<dbReference type="SMART" id="SM00360">
    <property type="entry name" value="RRM"/>
    <property type="match status" value="1"/>
</dbReference>
<evidence type="ECO:0000313" key="5">
    <source>
        <dbReference type="Proteomes" id="UP001195914"/>
    </source>
</evidence>
<accession>A0AAD9GK54</accession>
<protein>
    <submittedName>
        <fullName evidence="4">RNA recognition motif domain containing protein</fullName>
    </submittedName>
</protein>
<feature type="compositionally biased region" description="Low complexity" evidence="2">
    <location>
        <begin position="125"/>
        <end position="137"/>
    </location>
</feature>
<dbReference type="GO" id="GO:0005847">
    <property type="term" value="C:mRNA cleavage and polyadenylation specificity factor complex"/>
    <property type="evidence" value="ECO:0007669"/>
    <property type="project" value="TreeGrafter"/>
</dbReference>
<dbReference type="PROSITE" id="PS50102">
    <property type="entry name" value="RRM"/>
    <property type="match status" value="1"/>
</dbReference>
<dbReference type="Pfam" id="PF00076">
    <property type="entry name" value="RRM_1"/>
    <property type="match status" value="1"/>
</dbReference>
<feature type="region of interest" description="Disordered" evidence="2">
    <location>
        <begin position="112"/>
        <end position="167"/>
    </location>
</feature>
<name>A0AAD9GK54_BABDI</name>
<sequence length="260" mass="29725">MADRSKNVKLFVGNLPYEVTDQDLRNLLQGCGQIRFLIIRRDKQTNKSKGYAHVEYRQEWEAVEAFKRLLGKDIRGRVLKVDFCEDSLRHRYADLINAASVAFQNGNAYSLSHDSQRSSELPSELSSHGNLQLSSSSGFHRMPHSVPSTDATTLDEEQTHKRERRDELELIDEQGNICSDELLHLIRHMTMLDVANVVDVINGFMEKSLMNTRYILQENPSMATALIHAKMLLGTLSFEKDVKIESERELDVALDYFHAS</sequence>
<reference evidence="4" key="1">
    <citation type="journal article" date="2014" name="Nucleic Acids Res.">
        <title>The evolutionary dynamics of variant antigen genes in Babesia reveal a history of genomic innovation underlying host-parasite interaction.</title>
        <authorList>
            <person name="Jackson A.P."/>
            <person name="Otto T.D."/>
            <person name="Darby A."/>
            <person name="Ramaprasad A."/>
            <person name="Xia D."/>
            <person name="Echaide I.E."/>
            <person name="Farber M."/>
            <person name="Gahlot S."/>
            <person name="Gamble J."/>
            <person name="Gupta D."/>
            <person name="Gupta Y."/>
            <person name="Jackson L."/>
            <person name="Malandrin L."/>
            <person name="Malas T.B."/>
            <person name="Moussa E."/>
            <person name="Nair M."/>
            <person name="Reid A.J."/>
            <person name="Sanders M."/>
            <person name="Sharma J."/>
            <person name="Tracey A."/>
            <person name="Quail M.A."/>
            <person name="Weir W."/>
            <person name="Wastling J.M."/>
            <person name="Hall N."/>
            <person name="Willadsen P."/>
            <person name="Lingelbach K."/>
            <person name="Shiels B."/>
            <person name="Tait A."/>
            <person name="Berriman M."/>
            <person name="Allred D.R."/>
            <person name="Pain A."/>
        </authorList>
    </citation>
    <scope>NUCLEOTIDE SEQUENCE</scope>
    <source>
        <strain evidence="4">1802A</strain>
    </source>
</reference>